<accession>A0A4Q1U0C9</accession>
<sequence>MTRSPVQEPAHKDLSRNGQDRAITSKATYAPVPNRTGSRSAHY</sequence>
<comment type="caution">
    <text evidence="2">The sequence shown here is derived from an EMBL/GenBank/DDBJ whole genome shotgun (WGS) entry which is preliminary data.</text>
</comment>
<dbReference type="AntiFam" id="ANF00266">
    <property type="entry name" value="DNA repeat translations related to WP_020751851.1"/>
</dbReference>
<evidence type="ECO:0000313" key="2">
    <source>
        <dbReference type="EMBL" id="RXT24962.1"/>
    </source>
</evidence>
<keyword evidence="2" id="KW-0808">Transferase</keyword>
<dbReference type="GO" id="GO:0016740">
    <property type="term" value="F:transferase activity"/>
    <property type="evidence" value="ECO:0007669"/>
    <property type="project" value="UniProtKB-KW"/>
</dbReference>
<feature type="compositionally biased region" description="Basic and acidic residues" evidence="1">
    <location>
        <begin position="9"/>
        <end position="19"/>
    </location>
</feature>
<gene>
    <name evidence="2" type="ORF">BVJ53_06860</name>
</gene>
<name>A0A4Q1U0C9_9LACO</name>
<dbReference type="AlphaFoldDB" id="A0A4Q1U0C9"/>
<reference evidence="2 3" key="1">
    <citation type="submission" date="2017-01" db="EMBL/GenBank/DDBJ databases">
        <title>Lactobacillus chiayiensis sp. nov., a lactic acid bacterium isolated from compost.</title>
        <authorList>
            <person name="Huang C.-H."/>
        </authorList>
    </citation>
    <scope>NUCLEOTIDE SEQUENCE [LARGE SCALE GENOMIC DNA]</scope>
    <source>
        <strain evidence="3">chh01</strain>
    </source>
</reference>
<dbReference type="NCBIfam" id="NF040509">
    <property type="entry name" value="Lacto_palin_RPT"/>
    <property type="match status" value="1"/>
</dbReference>
<organism evidence="2 3">
    <name type="scientific">Lacticaseibacillus chiayiensis</name>
    <dbReference type="NCBI Taxonomy" id="2100821"/>
    <lineage>
        <taxon>Bacteria</taxon>
        <taxon>Bacillati</taxon>
        <taxon>Bacillota</taxon>
        <taxon>Bacilli</taxon>
        <taxon>Lactobacillales</taxon>
        <taxon>Lactobacillaceae</taxon>
        <taxon>Lacticaseibacillus</taxon>
    </lineage>
</organism>
<proteinExistence type="predicted"/>
<dbReference type="EMBL" id="MSSM01000015">
    <property type="protein sequence ID" value="RXT24962.1"/>
    <property type="molecule type" value="Genomic_DNA"/>
</dbReference>
<protein>
    <submittedName>
        <fullName evidence="2">Acetyltransferase</fullName>
    </submittedName>
</protein>
<feature type="region of interest" description="Disordered" evidence="1">
    <location>
        <begin position="1"/>
        <end position="43"/>
    </location>
</feature>
<evidence type="ECO:0000256" key="1">
    <source>
        <dbReference type="SAM" id="MobiDB-lite"/>
    </source>
</evidence>
<evidence type="ECO:0000313" key="3">
    <source>
        <dbReference type="Proteomes" id="UP000290475"/>
    </source>
</evidence>
<dbReference type="Proteomes" id="UP000290475">
    <property type="component" value="Unassembled WGS sequence"/>
</dbReference>